<dbReference type="PANTHER" id="PTHR36615:SF7">
    <property type="entry name" value="PROTEIN, PUTATIVE-RELATED"/>
    <property type="match status" value="1"/>
</dbReference>
<dbReference type="EMBL" id="CM010716">
    <property type="protein sequence ID" value="RZC50798.1"/>
    <property type="molecule type" value="Genomic_DNA"/>
</dbReference>
<sequence length="67" mass="7216">MAGARTIRSPSSSSILSGMNSPRFAGRQIPKRGQVKTGIVINLAQSFASIFSQSGRRSSSTRFSQRN</sequence>
<name>A0A4Y7ITI7_PAPSO</name>
<keyword evidence="3" id="KW-1185">Reference proteome</keyword>
<protein>
    <submittedName>
        <fullName evidence="2">Uncharacterized protein</fullName>
    </submittedName>
</protein>
<evidence type="ECO:0000256" key="1">
    <source>
        <dbReference type="SAM" id="MobiDB-lite"/>
    </source>
</evidence>
<feature type="region of interest" description="Disordered" evidence="1">
    <location>
        <begin position="1"/>
        <end position="32"/>
    </location>
</feature>
<proteinExistence type="predicted"/>
<dbReference type="Proteomes" id="UP000316621">
    <property type="component" value="Chromosome 2"/>
</dbReference>
<feature type="compositionally biased region" description="Low complexity" evidence="1">
    <location>
        <begin position="9"/>
        <end position="21"/>
    </location>
</feature>
<gene>
    <name evidence="2" type="ORF">C5167_019223</name>
</gene>
<evidence type="ECO:0000313" key="2">
    <source>
        <dbReference type="EMBL" id="RZC50798.1"/>
    </source>
</evidence>
<organism evidence="2 3">
    <name type="scientific">Papaver somniferum</name>
    <name type="common">Opium poppy</name>
    <dbReference type="NCBI Taxonomy" id="3469"/>
    <lineage>
        <taxon>Eukaryota</taxon>
        <taxon>Viridiplantae</taxon>
        <taxon>Streptophyta</taxon>
        <taxon>Embryophyta</taxon>
        <taxon>Tracheophyta</taxon>
        <taxon>Spermatophyta</taxon>
        <taxon>Magnoliopsida</taxon>
        <taxon>Ranunculales</taxon>
        <taxon>Papaveraceae</taxon>
        <taxon>Papaveroideae</taxon>
        <taxon>Papaver</taxon>
    </lineage>
</organism>
<dbReference type="PANTHER" id="PTHR36615">
    <property type="entry name" value="PROTEIN, PUTATIVE-RELATED"/>
    <property type="match status" value="1"/>
</dbReference>
<evidence type="ECO:0000313" key="3">
    <source>
        <dbReference type="Proteomes" id="UP000316621"/>
    </source>
</evidence>
<dbReference type="AlphaFoldDB" id="A0A4Y7ITI7"/>
<reference evidence="2 3" key="1">
    <citation type="journal article" date="2018" name="Science">
        <title>The opium poppy genome and morphinan production.</title>
        <authorList>
            <person name="Guo L."/>
            <person name="Winzer T."/>
            <person name="Yang X."/>
            <person name="Li Y."/>
            <person name="Ning Z."/>
            <person name="He Z."/>
            <person name="Teodor R."/>
            <person name="Lu Y."/>
            <person name="Bowser T.A."/>
            <person name="Graham I.A."/>
            <person name="Ye K."/>
        </authorList>
    </citation>
    <scope>NUCLEOTIDE SEQUENCE [LARGE SCALE GENOMIC DNA]</scope>
    <source>
        <strain evidence="3">cv. HN1</strain>
        <tissue evidence="2">Leaves</tissue>
    </source>
</reference>
<dbReference type="Gramene" id="RZC50798">
    <property type="protein sequence ID" value="RZC50798"/>
    <property type="gene ID" value="C5167_019223"/>
</dbReference>
<accession>A0A4Y7ITI7</accession>